<gene>
    <name evidence="1" type="ORF">YA0871_07440</name>
</gene>
<sequence length="118" mass="12796">MFRLNEAVRLYQAQKSSPGSASVATSVTTLSPRAGLGTTAAVATVASVTTPPIEPTDLPRLIEQLREEGALVHLHEKALMFRPVHWHQVARFSPHWKAVLLFLQAKEIGDDNGSGRSA</sequence>
<accession>A0ABS0UWS8</accession>
<reference evidence="1 2" key="1">
    <citation type="submission" date="2020-12" db="EMBL/GenBank/DDBJ databases">
        <title>Comparative genomic insights into the epidemiology and virulence of plant pathogenic Pseudomonads from Turkey.</title>
        <authorList>
            <person name="Dillon M."/>
            <person name="Ruiz-Bedoya T."/>
            <person name="Bendalovic-Torma C."/>
            <person name="Guttman K.M."/>
            <person name="Kwak H."/>
            <person name="Middleton M.A."/>
            <person name="Wang P.W."/>
            <person name="Horuz S."/>
            <person name="Aysan Y."/>
            <person name="Guttman D.S."/>
        </authorList>
    </citation>
    <scope>NUCLEOTIDE SEQUENCE [LARGE SCALE GENOMIC DNA]</scope>
    <source>
        <strain evidence="1 2">Marul_2_1</strain>
    </source>
</reference>
<comment type="caution">
    <text evidence="1">The sequence shown here is derived from an EMBL/GenBank/DDBJ whole genome shotgun (WGS) entry which is preliminary data.</text>
</comment>
<proteinExistence type="predicted"/>
<protein>
    <submittedName>
        <fullName evidence="1">Uncharacterized protein</fullName>
    </submittedName>
</protein>
<dbReference type="EMBL" id="JAEILM010000023">
    <property type="protein sequence ID" value="MBI6632488.1"/>
    <property type="molecule type" value="Genomic_DNA"/>
</dbReference>
<name>A0ABS0UWS8_9PSED</name>
<dbReference type="Proteomes" id="UP000607562">
    <property type="component" value="Unassembled WGS sequence"/>
</dbReference>
<organism evidence="1 2">
    <name type="scientific">Pseudomonas paralactis</name>
    <dbReference type="NCBI Taxonomy" id="1615673"/>
    <lineage>
        <taxon>Bacteria</taxon>
        <taxon>Pseudomonadati</taxon>
        <taxon>Pseudomonadota</taxon>
        <taxon>Gammaproteobacteria</taxon>
        <taxon>Pseudomonadales</taxon>
        <taxon>Pseudomonadaceae</taxon>
        <taxon>Pseudomonas</taxon>
    </lineage>
</organism>
<evidence type="ECO:0000313" key="1">
    <source>
        <dbReference type="EMBL" id="MBI6632488.1"/>
    </source>
</evidence>
<keyword evidence="2" id="KW-1185">Reference proteome</keyword>
<evidence type="ECO:0000313" key="2">
    <source>
        <dbReference type="Proteomes" id="UP000607562"/>
    </source>
</evidence>
<dbReference type="RefSeq" id="WP_198707068.1">
    <property type="nucleotide sequence ID" value="NZ_JAEILM010000023.1"/>
</dbReference>